<dbReference type="Gene3D" id="3.60.10.10">
    <property type="entry name" value="Endonuclease/exonuclease/phosphatase"/>
    <property type="match status" value="1"/>
</dbReference>
<protein>
    <submittedName>
        <fullName evidence="1">Reverse transcriptase</fullName>
    </submittedName>
</protein>
<dbReference type="GO" id="GO:0003964">
    <property type="term" value="F:RNA-directed DNA polymerase activity"/>
    <property type="evidence" value="ECO:0007669"/>
    <property type="project" value="UniProtKB-KW"/>
</dbReference>
<proteinExistence type="predicted"/>
<organism evidence="1 2">
    <name type="scientific">Gossypium australe</name>
    <dbReference type="NCBI Taxonomy" id="47621"/>
    <lineage>
        <taxon>Eukaryota</taxon>
        <taxon>Viridiplantae</taxon>
        <taxon>Streptophyta</taxon>
        <taxon>Embryophyta</taxon>
        <taxon>Tracheophyta</taxon>
        <taxon>Spermatophyta</taxon>
        <taxon>Magnoliopsida</taxon>
        <taxon>eudicotyledons</taxon>
        <taxon>Gunneridae</taxon>
        <taxon>Pentapetalae</taxon>
        <taxon>rosids</taxon>
        <taxon>malvids</taxon>
        <taxon>Malvales</taxon>
        <taxon>Malvaceae</taxon>
        <taxon>Malvoideae</taxon>
        <taxon>Gossypium</taxon>
    </lineage>
</organism>
<name>A0A5B6X0T9_9ROSI</name>
<keyword evidence="1" id="KW-0548">Nucleotidyltransferase</keyword>
<evidence type="ECO:0000313" key="1">
    <source>
        <dbReference type="EMBL" id="KAA3486692.1"/>
    </source>
</evidence>
<dbReference type="PANTHER" id="PTHR33710:SF71">
    <property type="entry name" value="ENDONUCLEASE_EXONUCLEASE_PHOSPHATASE DOMAIN-CONTAINING PROTEIN"/>
    <property type="match status" value="1"/>
</dbReference>
<dbReference type="Proteomes" id="UP000325315">
    <property type="component" value="Unassembled WGS sequence"/>
</dbReference>
<dbReference type="InterPro" id="IPR036691">
    <property type="entry name" value="Endo/exonu/phosph_ase_sf"/>
</dbReference>
<gene>
    <name evidence="1" type="ORF">EPI10_030573</name>
</gene>
<dbReference type="EMBL" id="SMMG02000001">
    <property type="protein sequence ID" value="KAA3486692.1"/>
    <property type="molecule type" value="Genomic_DNA"/>
</dbReference>
<accession>A0A5B6X0T9</accession>
<comment type="caution">
    <text evidence="1">The sequence shown here is derived from an EMBL/GenBank/DDBJ whole genome shotgun (WGS) entry which is preliminary data.</text>
</comment>
<sequence>MLLSRYVTLTPHGYFHQFMLFHKLIWNNLNIIAQSYNLLWLMVGDFNKVLSNRPRFTWSNLRLASQLIQERVDMVFANSNWCLVFKDATVTHLHMTKSDHRLVLIKFCDKPFCNWNKPFRFQKMWLDQPKFNQILAQVWHSSNLNLPNTLKVLATKLTSWNQEYQLIPKYEEDLWAMKSKVNWLIDKDRKARFFHLTTTKRRSFNRIDGINNSERA</sequence>
<keyword evidence="2" id="KW-1185">Reference proteome</keyword>
<keyword evidence="1" id="KW-0695">RNA-directed DNA polymerase</keyword>
<evidence type="ECO:0000313" key="2">
    <source>
        <dbReference type="Proteomes" id="UP000325315"/>
    </source>
</evidence>
<dbReference type="PANTHER" id="PTHR33710">
    <property type="entry name" value="BNAC02G09200D PROTEIN"/>
    <property type="match status" value="1"/>
</dbReference>
<dbReference type="SUPFAM" id="SSF56219">
    <property type="entry name" value="DNase I-like"/>
    <property type="match status" value="1"/>
</dbReference>
<keyword evidence="1" id="KW-0808">Transferase</keyword>
<reference evidence="1" key="1">
    <citation type="submission" date="2019-08" db="EMBL/GenBank/DDBJ databases">
        <authorList>
            <person name="Liu F."/>
        </authorList>
    </citation>
    <scope>NUCLEOTIDE SEQUENCE [LARGE SCALE GENOMIC DNA]</scope>
    <source>
        <strain evidence="1">PA1801</strain>
        <tissue evidence="1">Leaf</tissue>
    </source>
</reference>
<dbReference type="OrthoDB" id="1002282at2759"/>
<dbReference type="AlphaFoldDB" id="A0A5B6X0T9"/>